<reference evidence="2" key="1">
    <citation type="submission" date="2021-10" db="EMBL/GenBank/DDBJ databases">
        <title>Anaerobic single-cell dispensing facilitates the cultivation of human gut bacteria.</title>
        <authorList>
            <person name="Afrizal A."/>
        </authorList>
    </citation>
    <scope>NUCLEOTIDE SEQUENCE</scope>
    <source>
        <strain evidence="2">CLA-AA-H215</strain>
    </source>
</reference>
<proteinExistence type="predicted"/>
<dbReference type="AlphaFoldDB" id="A0AAE3JEC5"/>
<feature type="domain" description="Glycosyltransferase 2-like" evidence="1">
    <location>
        <begin position="8"/>
        <end position="136"/>
    </location>
</feature>
<organism evidence="2 3">
    <name type="scientific">Hominifimenecus microfluidus</name>
    <dbReference type="NCBI Taxonomy" id="2885348"/>
    <lineage>
        <taxon>Bacteria</taxon>
        <taxon>Bacillati</taxon>
        <taxon>Bacillota</taxon>
        <taxon>Clostridia</taxon>
        <taxon>Lachnospirales</taxon>
        <taxon>Lachnospiraceae</taxon>
        <taxon>Hominifimenecus</taxon>
    </lineage>
</organism>
<dbReference type="CDD" id="cd00761">
    <property type="entry name" value="Glyco_tranf_GTA_type"/>
    <property type="match status" value="1"/>
</dbReference>
<evidence type="ECO:0000313" key="2">
    <source>
        <dbReference type="EMBL" id="MCC2230125.1"/>
    </source>
</evidence>
<dbReference type="PANTHER" id="PTHR22916">
    <property type="entry name" value="GLYCOSYLTRANSFERASE"/>
    <property type="match status" value="1"/>
</dbReference>
<dbReference type="GO" id="GO:0016758">
    <property type="term" value="F:hexosyltransferase activity"/>
    <property type="evidence" value="ECO:0007669"/>
    <property type="project" value="UniProtKB-ARBA"/>
</dbReference>
<protein>
    <submittedName>
        <fullName evidence="2">Glycosyltransferase</fullName>
    </submittedName>
</protein>
<keyword evidence="3" id="KW-1185">Reference proteome</keyword>
<accession>A0AAE3JEC5</accession>
<dbReference type="SUPFAM" id="SSF53448">
    <property type="entry name" value="Nucleotide-diphospho-sugar transferases"/>
    <property type="match status" value="1"/>
</dbReference>
<dbReference type="InterPro" id="IPR001173">
    <property type="entry name" value="Glyco_trans_2-like"/>
</dbReference>
<dbReference type="Pfam" id="PF00535">
    <property type="entry name" value="Glycos_transf_2"/>
    <property type="match status" value="1"/>
</dbReference>
<dbReference type="Gene3D" id="3.90.550.10">
    <property type="entry name" value="Spore Coat Polysaccharide Biosynthesis Protein SpsA, Chain A"/>
    <property type="match status" value="1"/>
</dbReference>
<comment type="caution">
    <text evidence="2">The sequence shown here is derived from an EMBL/GenBank/DDBJ whole genome shotgun (WGS) entry which is preliminary data.</text>
</comment>
<evidence type="ECO:0000259" key="1">
    <source>
        <dbReference type="Pfam" id="PF00535"/>
    </source>
</evidence>
<dbReference type="Proteomes" id="UP001198182">
    <property type="component" value="Unassembled WGS sequence"/>
</dbReference>
<gene>
    <name evidence="2" type="ORF">LKD81_03800</name>
</gene>
<dbReference type="EMBL" id="JAJEQR010000008">
    <property type="protein sequence ID" value="MCC2230125.1"/>
    <property type="molecule type" value="Genomic_DNA"/>
</dbReference>
<dbReference type="InterPro" id="IPR029044">
    <property type="entry name" value="Nucleotide-diphossugar_trans"/>
</dbReference>
<evidence type="ECO:0000313" key="3">
    <source>
        <dbReference type="Proteomes" id="UP001198182"/>
    </source>
</evidence>
<dbReference type="PANTHER" id="PTHR22916:SF3">
    <property type="entry name" value="UDP-GLCNAC:BETAGAL BETA-1,3-N-ACETYLGLUCOSAMINYLTRANSFERASE-LIKE PROTEIN 1"/>
    <property type="match status" value="1"/>
</dbReference>
<dbReference type="RefSeq" id="WP_349199514.1">
    <property type="nucleotide sequence ID" value="NZ_JBBNHI010000246.1"/>
</dbReference>
<name>A0AAE3JEC5_9FIRM</name>
<sequence>MEKRPFFSVIIPIYNAEKTLAEAVHSVLAQTFADFEILLVDDASTDGSREAALAMAREDSRVQVVLLQKNAGAGRARNAGIRSARGEYLMFLDADDAFLPELMQRVVDSLEEHPAQAVCWGLVEEYREENGRIAARKEVLCENRVLDGREELRPLVMELERKGLYGYLWNKAYRADYCREINVWIPSQSFNEDEMFNIAFFMDADSLNLLAFAGTRYRKFCRSEGRKSKVQTLTHRYLPDYYPIAMGRVQALLAQQEAWGRDTPKIREELAEIYLRYLTSALERNCDRRQRMNLWKRRRFVKMVWKSKLWRELIPYAHPAHPVYRMILTGSRYHMIWPSLTVGRAVHVVKKYRPDDFLREAAVPDTGKAGQKR</sequence>